<dbReference type="EMBL" id="PGTM01001032">
    <property type="protein sequence ID" value="PJF33273.1"/>
    <property type="molecule type" value="Genomic_DNA"/>
</dbReference>
<dbReference type="AlphaFoldDB" id="A0A2M8P6U7"/>
<dbReference type="Gene3D" id="1.20.1090.10">
    <property type="entry name" value="Dehydroquinate synthase-like - alpha domain"/>
    <property type="match status" value="1"/>
</dbReference>
<gene>
    <name evidence="1" type="ORF">CUN49_18980</name>
</gene>
<comment type="caution">
    <text evidence="1">The sequence shown here is derived from an EMBL/GenBank/DDBJ whole genome shotgun (WGS) entry which is preliminary data.</text>
</comment>
<accession>A0A2M8P6U7</accession>
<evidence type="ECO:0000313" key="2">
    <source>
        <dbReference type="Proteomes" id="UP000229681"/>
    </source>
</evidence>
<reference evidence="1 2" key="1">
    <citation type="submission" date="2017-11" db="EMBL/GenBank/DDBJ databases">
        <title>Evolution of Phototrophy in the Chloroflexi Phylum Driven by Horizontal Gene Transfer.</title>
        <authorList>
            <person name="Ward L.M."/>
            <person name="Hemp J."/>
            <person name="Shih P.M."/>
            <person name="Mcglynn S.E."/>
            <person name="Fischer W."/>
        </authorList>
    </citation>
    <scope>NUCLEOTIDE SEQUENCE [LARGE SCALE GENOMIC DNA]</scope>
    <source>
        <strain evidence="1">JP3_13</strain>
    </source>
</reference>
<name>A0A2M8P6U7_9CHLR</name>
<sequence>ASVAANIASQALKIASGVGKGETEALTNLIDLLCLTVQLDNLLGHQCASRGTEHLFAQAAAQQPEGAAFSYADRVACGILLTSALHKKDTAPLRAALE</sequence>
<feature type="non-terminal residue" evidence="1">
    <location>
        <position position="1"/>
    </location>
</feature>
<protein>
    <submittedName>
        <fullName evidence="1">Uncharacterized protein</fullName>
    </submittedName>
</protein>
<feature type="non-terminal residue" evidence="1">
    <location>
        <position position="98"/>
    </location>
</feature>
<dbReference type="Proteomes" id="UP000229681">
    <property type="component" value="Unassembled WGS sequence"/>
</dbReference>
<evidence type="ECO:0000313" key="1">
    <source>
        <dbReference type="EMBL" id="PJF33273.1"/>
    </source>
</evidence>
<proteinExistence type="predicted"/>
<organism evidence="1 2">
    <name type="scientific">Candidatus Thermofonsia Clade 1 bacterium</name>
    <dbReference type="NCBI Taxonomy" id="2364210"/>
    <lineage>
        <taxon>Bacteria</taxon>
        <taxon>Bacillati</taxon>
        <taxon>Chloroflexota</taxon>
        <taxon>Candidatus Thermofontia</taxon>
        <taxon>Candidatus Thermofonsia Clade 1</taxon>
    </lineage>
</organism>